<protein>
    <recommendedName>
        <fullName evidence="9">Ribosomal RNA-processing protein 43</fullName>
    </recommendedName>
</protein>
<dbReference type="PANTHER" id="PTHR11097">
    <property type="entry name" value="EXOSOME COMPLEX EXONUCLEASE RIBOSOMAL RNA PROCESSING PROTEIN"/>
    <property type="match status" value="1"/>
</dbReference>
<evidence type="ECO:0000256" key="1">
    <source>
        <dbReference type="ARBA" id="ARBA00004496"/>
    </source>
</evidence>
<keyword evidence="8" id="KW-0539">Nucleus</keyword>
<dbReference type="CDD" id="cd11358">
    <property type="entry name" value="RNase_PH"/>
    <property type="match status" value="1"/>
</dbReference>
<dbReference type="GO" id="GO:0071038">
    <property type="term" value="P:TRAMP-dependent tRNA surveillance pathway"/>
    <property type="evidence" value="ECO:0007669"/>
    <property type="project" value="TreeGrafter"/>
</dbReference>
<evidence type="ECO:0000259" key="10">
    <source>
        <dbReference type="Pfam" id="PF01138"/>
    </source>
</evidence>
<comment type="caution">
    <text evidence="11">The sequence shown here is derived from an EMBL/GenBank/DDBJ whole genome shotgun (WGS) entry which is preliminary data.</text>
</comment>
<dbReference type="GO" id="GO:0034475">
    <property type="term" value="P:U4 snRNA 3'-end processing"/>
    <property type="evidence" value="ECO:0007669"/>
    <property type="project" value="TreeGrafter"/>
</dbReference>
<dbReference type="GO" id="GO:0016075">
    <property type="term" value="P:rRNA catabolic process"/>
    <property type="evidence" value="ECO:0007669"/>
    <property type="project" value="TreeGrafter"/>
</dbReference>
<evidence type="ECO:0000256" key="6">
    <source>
        <dbReference type="ARBA" id="ARBA00022835"/>
    </source>
</evidence>
<dbReference type="GO" id="GO:0000467">
    <property type="term" value="P:exonucleolytic trimming to generate mature 3'-end of 5.8S rRNA from tricistronic rRNA transcript (SSU-rRNA, 5.8S rRNA, LSU-rRNA)"/>
    <property type="evidence" value="ECO:0007669"/>
    <property type="project" value="TreeGrafter"/>
</dbReference>
<keyword evidence="4" id="KW-0963">Cytoplasm</keyword>
<dbReference type="Gene3D" id="3.30.230.70">
    <property type="entry name" value="GHMP Kinase, N-terminal domain"/>
    <property type="match status" value="1"/>
</dbReference>
<evidence type="ECO:0000256" key="3">
    <source>
        <dbReference type="ARBA" id="ARBA00006678"/>
    </source>
</evidence>
<comment type="similarity">
    <text evidence="3">Belongs to the RNase PH family.</text>
</comment>
<sequence>MSNDLEKTIDIHPVSFTPEVLARISPELSLQKHLSLGFRPSLKGFEEFREIQLNEDFLSRYGKEHKDNNIIGSNVLKCGDTFVVTTITGGIIEDSVVYKNMENELIGVDDIKSTDLSNYTSIYPVVEVERGRAGACTDEEMALSQRLYDYVLYSKILPKEALKVQPGIRITDNNNGNAKVIYPDSSDNSTLPDNVFQISKKWSYLLYAKIKVFSRTGPVFDLCWNSLMYALQSVQLPRAFVDERATDLKMTIRTKGRNATIRETYEILSDPCQQYSLRLHSENIAYASNYGIINLDPEAKITEENSDEDIDMDAIESVLLADLDTEAEENSVNSTISVISNSEGGLKHVSIFGGDAKITPEMLKKLLKLSQKRACYLEDEIK</sequence>
<evidence type="ECO:0000256" key="8">
    <source>
        <dbReference type="ARBA" id="ARBA00023242"/>
    </source>
</evidence>
<keyword evidence="12" id="KW-1185">Reference proteome</keyword>
<keyword evidence="6" id="KW-0271">Exosome</keyword>
<reference evidence="12" key="1">
    <citation type="submission" date="2023-07" db="EMBL/GenBank/DDBJ databases">
        <title>A draft genome of Kazachstania heterogenica Y-27499.</title>
        <authorList>
            <person name="Donic C."/>
            <person name="Kralova J.S."/>
            <person name="Fidel L."/>
            <person name="Ben-Dor S."/>
            <person name="Jung S."/>
        </authorList>
    </citation>
    <scope>NUCLEOTIDE SEQUENCE [LARGE SCALE GENOMIC DNA]</scope>
    <source>
        <strain evidence="12">Y27499</strain>
    </source>
</reference>
<dbReference type="AlphaFoldDB" id="A0AAN8A6X1"/>
<evidence type="ECO:0000256" key="5">
    <source>
        <dbReference type="ARBA" id="ARBA00022552"/>
    </source>
</evidence>
<evidence type="ECO:0000313" key="12">
    <source>
        <dbReference type="Proteomes" id="UP001306508"/>
    </source>
</evidence>
<keyword evidence="7" id="KW-0694">RNA-binding</keyword>
<dbReference type="Pfam" id="PF01138">
    <property type="entry name" value="RNase_PH"/>
    <property type="match status" value="1"/>
</dbReference>
<dbReference type="InterPro" id="IPR001247">
    <property type="entry name" value="ExoRNase_PH_dom1"/>
</dbReference>
<dbReference type="GO" id="GO:0000177">
    <property type="term" value="C:cytoplasmic exosome (RNase complex)"/>
    <property type="evidence" value="ECO:0007669"/>
    <property type="project" value="UniProtKB-ARBA"/>
</dbReference>
<dbReference type="InterPro" id="IPR027408">
    <property type="entry name" value="PNPase/RNase_PH_dom_sf"/>
</dbReference>
<dbReference type="SUPFAM" id="SSF54211">
    <property type="entry name" value="Ribosomal protein S5 domain 2-like"/>
    <property type="match status" value="1"/>
</dbReference>
<dbReference type="GO" id="GO:0034476">
    <property type="term" value="P:U5 snRNA 3'-end processing"/>
    <property type="evidence" value="ECO:0007669"/>
    <property type="project" value="TreeGrafter"/>
</dbReference>
<dbReference type="GO" id="GO:0000176">
    <property type="term" value="C:nuclear exosome (RNase complex)"/>
    <property type="evidence" value="ECO:0007669"/>
    <property type="project" value="TreeGrafter"/>
</dbReference>
<dbReference type="GO" id="GO:0034473">
    <property type="term" value="P:U1 snRNA 3'-end processing"/>
    <property type="evidence" value="ECO:0007669"/>
    <property type="project" value="TreeGrafter"/>
</dbReference>
<evidence type="ECO:0000256" key="9">
    <source>
        <dbReference type="ARBA" id="ARBA00030617"/>
    </source>
</evidence>
<evidence type="ECO:0000256" key="7">
    <source>
        <dbReference type="ARBA" id="ARBA00022884"/>
    </source>
</evidence>
<dbReference type="GO" id="GO:0035925">
    <property type="term" value="F:mRNA 3'-UTR AU-rich region binding"/>
    <property type="evidence" value="ECO:0007669"/>
    <property type="project" value="TreeGrafter"/>
</dbReference>
<evidence type="ECO:0000256" key="4">
    <source>
        <dbReference type="ARBA" id="ARBA00022490"/>
    </source>
</evidence>
<dbReference type="InterPro" id="IPR050590">
    <property type="entry name" value="Exosome_comp_Rrp42_subfam"/>
</dbReference>
<accession>A0AAN8A6X1</accession>
<dbReference type="InterPro" id="IPR020568">
    <property type="entry name" value="Ribosomal_Su5_D2-typ_SF"/>
</dbReference>
<organism evidence="11 12">
    <name type="scientific">Arxiozyma heterogenica</name>
    <dbReference type="NCBI Taxonomy" id="278026"/>
    <lineage>
        <taxon>Eukaryota</taxon>
        <taxon>Fungi</taxon>
        <taxon>Dikarya</taxon>
        <taxon>Ascomycota</taxon>
        <taxon>Saccharomycotina</taxon>
        <taxon>Saccharomycetes</taxon>
        <taxon>Saccharomycetales</taxon>
        <taxon>Saccharomycetaceae</taxon>
        <taxon>Arxiozyma</taxon>
    </lineage>
</organism>
<comment type="subcellular location">
    <subcellularLocation>
        <location evidence="1">Cytoplasm</location>
    </subcellularLocation>
    <subcellularLocation>
        <location evidence="2">Nucleus</location>
        <location evidence="2">Nucleolus</location>
    </subcellularLocation>
</comment>
<proteinExistence type="inferred from homology"/>
<evidence type="ECO:0000256" key="2">
    <source>
        <dbReference type="ARBA" id="ARBA00004604"/>
    </source>
</evidence>
<dbReference type="EMBL" id="JAWIZZ010000047">
    <property type="protein sequence ID" value="KAK5779597.1"/>
    <property type="molecule type" value="Genomic_DNA"/>
</dbReference>
<dbReference type="GO" id="GO:0005730">
    <property type="term" value="C:nucleolus"/>
    <property type="evidence" value="ECO:0007669"/>
    <property type="project" value="UniProtKB-SubCell"/>
</dbReference>
<gene>
    <name evidence="11" type="ORF">RI543_003489</name>
</gene>
<evidence type="ECO:0000313" key="11">
    <source>
        <dbReference type="EMBL" id="KAK5779597.1"/>
    </source>
</evidence>
<dbReference type="GO" id="GO:0071035">
    <property type="term" value="P:nuclear polyadenylation-dependent rRNA catabolic process"/>
    <property type="evidence" value="ECO:0007669"/>
    <property type="project" value="TreeGrafter"/>
</dbReference>
<dbReference type="GO" id="GO:0071028">
    <property type="term" value="P:nuclear mRNA surveillance"/>
    <property type="evidence" value="ECO:0007669"/>
    <property type="project" value="TreeGrafter"/>
</dbReference>
<name>A0AAN8A6X1_9SACH</name>
<keyword evidence="5" id="KW-0698">rRNA processing</keyword>
<feature type="domain" description="Exoribonuclease phosphorolytic" evidence="10">
    <location>
        <begin position="47"/>
        <end position="237"/>
    </location>
</feature>
<dbReference type="PANTHER" id="PTHR11097:SF9">
    <property type="entry name" value="EXOSOME COMPLEX COMPONENT RRP43"/>
    <property type="match status" value="1"/>
</dbReference>
<dbReference type="Proteomes" id="UP001306508">
    <property type="component" value="Unassembled WGS sequence"/>
</dbReference>